<evidence type="ECO:0000256" key="3">
    <source>
        <dbReference type="ARBA" id="ARBA00023163"/>
    </source>
</evidence>
<evidence type="ECO:0000256" key="4">
    <source>
        <dbReference type="PROSITE-ProRule" id="PRU00335"/>
    </source>
</evidence>
<dbReference type="InterPro" id="IPR001647">
    <property type="entry name" value="HTH_TetR"/>
</dbReference>
<dbReference type="InterPro" id="IPR050109">
    <property type="entry name" value="HTH-type_TetR-like_transc_reg"/>
</dbReference>
<sequence>MQGDGIVLVDFWAAWCGPCRQFAPATHVMTGGGHLPEVFARRPKRADARRNYESLIAAAREAFAENGASASLEEVARRAGVGIGTLYRNFPNRRDLFEAVYVEEVRALTRSAADLADLPPWDALVAWLHRFVGYAATKRALAEELLHDSEVFRTCRTEIYTASEPMMRRAQAAGVVRDDISFDDVVRLVSGLTMARFPEPDQRERVLGVALDGLRPPPAPR</sequence>
<dbReference type="OrthoDB" id="3617113at2"/>
<dbReference type="PANTHER" id="PTHR30055:SF234">
    <property type="entry name" value="HTH-TYPE TRANSCRIPTIONAL REGULATOR BETI"/>
    <property type="match status" value="1"/>
</dbReference>
<dbReference type="InterPro" id="IPR013766">
    <property type="entry name" value="Thioredoxin_domain"/>
</dbReference>
<dbReference type="Gene3D" id="3.40.30.10">
    <property type="entry name" value="Glutaredoxin"/>
    <property type="match status" value="1"/>
</dbReference>
<evidence type="ECO:0000256" key="1">
    <source>
        <dbReference type="ARBA" id="ARBA00023015"/>
    </source>
</evidence>
<protein>
    <submittedName>
        <fullName evidence="6">TetR family transcriptional regulator</fullName>
    </submittedName>
</protein>
<dbReference type="PRINTS" id="PR00455">
    <property type="entry name" value="HTHTETR"/>
</dbReference>
<evidence type="ECO:0000313" key="7">
    <source>
        <dbReference type="Proteomes" id="UP000294114"/>
    </source>
</evidence>
<comment type="caution">
    <text evidence="6">The sequence shown here is derived from an EMBL/GenBank/DDBJ whole genome shotgun (WGS) entry which is preliminary data.</text>
</comment>
<dbReference type="InterPro" id="IPR036249">
    <property type="entry name" value="Thioredoxin-like_sf"/>
</dbReference>
<feature type="DNA-binding region" description="H-T-H motif" evidence="4">
    <location>
        <begin position="71"/>
        <end position="90"/>
    </location>
</feature>
<keyword evidence="2 4" id="KW-0238">DNA-binding</keyword>
<accession>A0A4Q8BDY1</accession>
<dbReference type="InterPro" id="IPR017937">
    <property type="entry name" value="Thioredoxin_CS"/>
</dbReference>
<dbReference type="InterPro" id="IPR049445">
    <property type="entry name" value="TetR_SbtR-like_C"/>
</dbReference>
<keyword evidence="3" id="KW-0804">Transcription</keyword>
<dbReference type="AlphaFoldDB" id="A0A4Q8BDY1"/>
<evidence type="ECO:0000256" key="2">
    <source>
        <dbReference type="ARBA" id="ARBA00023125"/>
    </source>
</evidence>
<dbReference type="SUPFAM" id="SSF48498">
    <property type="entry name" value="Tetracyclin repressor-like, C-terminal domain"/>
    <property type="match status" value="1"/>
</dbReference>
<dbReference type="Proteomes" id="UP000294114">
    <property type="component" value="Unassembled WGS sequence"/>
</dbReference>
<dbReference type="PANTHER" id="PTHR30055">
    <property type="entry name" value="HTH-TYPE TRANSCRIPTIONAL REGULATOR RUTR"/>
    <property type="match status" value="1"/>
</dbReference>
<evidence type="ECO:0000313" key="6">
    <source>
        <dbReference type="EMBL" id="RZU76124.1"/>
    </source>
</evidence>
<dbReference type="Pfam" id="PF21597">
    <property type="entry name" value="TetR_C_43"/>
    <property type="match status" value="1"/>
</dbReference>
<dbReference type="GO" id="GO:0000976">
    <property type="term" value="F:transcription cis-regulatory region binding"/>
    <property type="evidence" value="ECO:0007669"/>
    <property type="project" value="TreeGrafter"/>
</dbReference>
<gene>
    <name evidence="6" type="ORF">EV384_4742</name>
</gene>
<dbReference type="PROSITE" id="PS50977">
    <property type="entry name" value="HTH_TETR_2"/>
    <property type="match status" value="1"/>
</dbReference>
<dbReference type="InterPro" id="IPR036271">
    <property type="entry name" value="Tet_transcr_reg_TetR-rel_C_sf"/>
</dbReference>
<dbReference type="GO" id="GO:0003700">
    <property type="term" value="F:DNA-binding transcription factor activity"/>
    <property type="evidence" value="ECO:0007669"/>
    <property type="project" value="TreeGrafter"/>
</dbReference>
<name>A0A4Q8BDY1_9ACTN</name>
<dbReference type="EMBL" id="SHLD01000001">
    <property type="protein sequence ID" value="RZU76124.1"/>
    <property type="molecule type" value="Genomic_DNA"/>
</dbReference>
<dbReference type="Pfam" id="PF00085">
    <property type="entry name" value="Thioredoxin"/>
    <property type="match status" value="1"/>
</dbReference>
<keyword evidence="1" id="KW-0805">Transcription regulation</keyword>
<proteinExistence type="predicted"/>
<dbReference type="SUPFAM" id="SSF52833">
    <property type="entry name" value="Thioredoxin-like"/>
    <property type="match status" value="1"/>
</dbReference>
<feature type="domain" description="HTH tetR-type" evidence="5">
    <location>
        <begin position="49"/>
        <end position="108"/>
    </location>
</feature>
<dbReference type="Pfam" id="PF00440">
    <property type="entry name" value="TetR_N"/>
    <property type="match status" value="1"/>
</dbReference>
<evidence type="ECO:0000259" key="5">
    <source>
        <dbReference type="PROSITE" id="PS50977"/>
    </source>
</evidence>
<reference evidence="6 7" key="1">
    <citation type="submission" date="2019-02" db="EMBL/GenBank/DDBJ databases">
        <title>Sequencing the genomes of 1000 actinobacteria strains.</title>
        <authorList>
            <person name="Klenk H.-P."/>
        </authorList>
    </citation>
    <scope>NUCLEOTIDE SEQUENCE [LARGE SCALE GENOMIC DNA]</scope>
    <source>
        <strain evidence="6 7">DSM 45612</strain>
    </source>
</reference>
<dbReference type="SUPFAM" id="SSF46689">
    <property type="entry name" value="Homeodomain-like"/>
    <property type="match status" value="1"/>
</dbReference>
<keyword evidence="7" id="KW-1185">Reference proteome</keyword>
<dbReference type="Gene3D" id="1.10.357.10">
    <property type="entry name" value="Tetracycline Repressor, domain 2"/>
    <property type="match status" value="1"/>
</dbReference>
<dbReference type="PROSITE" id="PS00194">
    <property type="entry name" value="THIOREDOXIN_1"/>
    <property type="match status" value="1"/>
</dbReference>
<dbReference type="InterPro" id="IPR009057">
    <property type="entry name" value="Homeodomain-like_sf"/>
</dbReference>
<organism evidence="6 7">
    <name type="scientific">Micromonospora kangleipakensis</name>
    <dbReference type="NCBI Taxonomy" id="1077942"/>
    <lineage>
        <taxon>Bacteria</taxon>
        <taxon>Bacillati</taxon>
        <taxon>Actinomycetota</taxon>
        <taxon>Actinomycetes</taxon>
        <taxon>Micromonosporales</taxon>
        <taxon>Micromonosporaceae</taxon>
        <taxon>Micromonospora</taxon>
    </lineage>
</organism>
<dbReference type="CDD" id="cd02947">
    <property type="entry name" value="TRX_family"/>
    <property type="match status" value="1"/>
</dbReference>